<evidence type="ECO:0000313" key="3">
    <source>
        <dbReference type="EMBL" id="GGI54048.1"/>
    </source>
</evidence>
<name>A0A8J3F8Y4_9BURK</name>
<dbReference type="GO" id="GO:0016747">
    <property type="term" value="F:acyltransferase activity, transferring groups other than amino-acyl groups"/>
    <property type="evidence" value="ECO:0007669"/>
    <property type="project" value="InterPro"/>
</dbReference>
<keyword evidence="1" id="KW-1133">Transmembrane helix</keyword>
<feature type="transmembrane region" description="Helical" evidence="1">
    <location>
        <begin position="74"/>
        <end position="95"/>
    </location>
</feature>
<comment type="caution">
    <text evidence="3">The sequence shown here is derived from an EMBL/GenBank/DDBJ whole genome shotgun (WGS) entry which is preliminary data.</text>
</comment>
<feature type="transmembrane region" description="Helical" evidence="1">
    <location>
        <begin position="255"/>
        <end position="273"/>
    </location>
</feature>
<dbReference type="EMBL" id="BMDP01000002">
    <property type="protein sequence ID" value="GGI54048.1"/>
    <property type="molecule type" value="Genomic_DNA"/>
</dbReference>
<evidence type="ECO:0000313" key="4">
    <source>
        <dbReference type="Proteomes" id="UP000627205"/>
    </source>
</evidence>
<gene>
    <name evidence="3" type="ORF">GCM10011430_12220</name>
</gene>
<proteinExistence type="predicted"/>
<keyword evidence="1" id="KW-0472">Membrane</keyword>
<feature type="domain" description="Acyltransferase 3" evidence="2">
    <location>
        <begin position="11"/>
        <end position="304"/>
    </location>
</feature>
<dbReference type="PANTHER" id="PTHR23028:SF53">
    <property type="entry name" value="ACYL_TRANSF_3 DOMAIN-CONTAINING PROTEIN"/>
    <property type="match status" value="1"/>
</dbReference>
<evidence type="ECO:0000256" key="1">
    <source>
        <dbReference type="SAM" id="Phobius"/>
    </source>
</evidence>
<reference evidence="3" key="2">
    <citation type="submission" date="2020-09" db="EMBL/GenBank/DDBJ databases">
        <authorList>
            <person name="Sun Q."/>
            <person name="Sedlacek I."/>
        </authorList>
    </citation>
    <scope>NUCLEOTIDE SEQUENCE</scope>
    <source>
        <strain evidence="3">CCM 7664</strain>
    </source>
</reference>
<dbReference type="GO" id="GO:0016020">
    <property type="term" value="C:membrane"/>
    <property type="evidence" value="ECO:0007669"/>
    <property type="project" value="TreeGrafter"/>
</dbReference>
<feature type="transmembrane region" description="Helical" evidence="1">
    <location>
        <begin position="40"/>
        <end position="62"/>
    </location>
</feature>
<evidence type="ECO:0000259" key="2">
    <source>
        <dbReference type="Pfam" id="PF01757"/>
    </source>
</evidence>
<dbReference type="InterPro" id="IPR050879">
    <property type="entry name" value="Acyltransferase_3"/>
</dbReference>
<dbReference type="GO" id="GO:0000271">
    <property type="term" value="P:polysaccharide biosynthetic process"/>
    <property type="evidence" value="ECO:0007669"/>
    <property type="project" value="TreeGrafter"/>
</dbReference>
<dbReference type="Pfam" id="PF01757">
    <property type="entry name" value="Acyl_transf_3"/>
    <property type="match status" value="1"/>
</dbReference>
<dbReference type="PANTHER" id="PTHR23028">
    <property type="entry name" value="ACETYLTRANSFERASE"/>
    <property type="match status" value="1"/>
</dbReference>
<reference evidence="3" key="1">
    <citation type="journal article" date="2014" name="Int. J. Syst. Evol. Microbiol.">
        <title>Complete genome sequence of Corynebacterium casei LMG S-19264T (=DSM 44701T), isolated from a smear-ripened cheese.</title>
        <authorList>
            <consortium name="US DOE Joint Genome Institute (JGI-PGF)"/>
            <person name="Walter F."/>
            <person name="Albersmeier A."/>
            <person name="Kalinowski J."/>
            <person name="Ruckert C."/>
        </authorList>
    </citation>
    <scope>NUCLEOTIDE SEQUENCE</scope>
    <source>
        <strain evidence="3">CCM 7664</strain>
    </source>
</reference>
<dbReference type="AlphaFoldDB" id="A0A8J3F8Y4"/>
<protein>
    <recommendedName>
        <fullName evidence="2">Acyltransferase 3 domain-containing protein</fullName>
    </recommendedName>
</protein>
<organism evidence="3 4">
    <name type="scientific">Oxalicibacterium solurbis</name>
    <dbReference type="NCBI Taxonomy" id="69280"/>
    <lineage>
        <taxon>Bacteria</taxon>
        <taxon>Pseudomonadati</taxon>
        <taxon>Pseudomonadota</taxon>
        <taxon>Betaproteobacteria</taxon>
        <taxon>Burkholderiales</taxon>
        <taxon>Oxalobacteraceae</taxon>
        <taxon>Oxalicibacterium</taxon>
    </lineage>
</organism>
<feature type="transmembrane region" description="Helical" evidence="1">
    <location>
        <begin position="131"/>
        <end position="160"/>
    </location>
</feature>
<dbReference type="InterPro" id="IPR002656">
    <property type="entry name" value="Acyl_transf_3_dom"/>
</dbReference>
<accession>A0A8J3F8Y4</accession>
<sequence length="335" mass="37882">MSSALPRLEMLDGWRGISILCVLAAHLLPMGPKSLHGNAMFGLLGMSLFFTLSGFLITSFLLKNPSVIDFLLRRFFRIIPLAWLYLAIALTMAGATPDGWLAHYLFYANLPPQKLVLLTEHIWSLCLEMQFYVGIALMFAIFGVRSLLFLPLIGFAFTMLRVADGVLASSVSYYRIDEILAGCALALIYHQRFHASILEWLRKAPQWLLLLLLLVSCHEFGGPMNYFRPYLAAMLIGATVVNPDHRLARLLDNRILVYLATVSYALYVIHPMLAYGTWLGSGDTIVKYLKRPLLFIVLFLLAHVSTFYYERWWNAGGRMLAKKFSMNAKTDTNTA</sequence>
<dbReference type="Proteomes" id="UP000627205">
    <property type="component" value="Unassembled WGS sequence"/>
</dbReference>
<feature type="transmembrane region" description="Helical" evidence="1">
    <location>
        <begin position="12"/>
        <end position="28"/>
    </location>
</feature>
<keyword evidence="1" id="KW-0812">Transmembrane</keyword>
<dbReference type="RefSeq" id="WP_188420150.1">
    <property type="nucleotide sequence ID" value="NZ_BMDP01000002.1"/>
</dbReference>
<keyword evidence="4" id="KW-1185">Reference proteome</keyword>
<feature type="transmembrane region" description="Helical" evidence="1">
    <location>
        <begin position="293"/>
        <end position="309"/>
    </location>
</feature>